<keyword evidence="6" id="KW-1185">Reference proteome</keyword>
<organism evidence="5 6">
    <name type="scientific">Halomonas litopenaei</name>
    <dbReference type="NCBI Taxonomy" id="2109328"/>
    <lineage>
        <taxon>Bacteria</taxon>
        <taxon>Pseudomonadati</taxon>
        <taxon>Pseudomonadota</taxon>
        <taxon>Gammaproteobacteria</taxon>
        <taxon>Oceanospirillales</taxon>
        <taxon>Halomonadaceae</taxon>
        <taxon>Halomonas</taxon>
    </lineage>
</organism>
<evidence type="ECO:0000256" key="3">
    <source>
        <dbReference type="ARBA" id="ARBA00022679"/>
    </source>
</evidence>
<evidence type="ECO:0000256" key="1">
    <source>
        <dbReference type="ARBA" id="ARBA00006739"/>
    </source>
</evidence>
<dbReference type="PANTHER" id="PTHR43685:SF5">
    <property type="entry name" value="GLYCOSYLTRANSFERASE EPSE-RELATED"/>
    <property type="match status" value="1"/>
</dbReference>
<dbReference type="GO" id="GO:0016740">
    <property type="term" value="F:transferase activity"/>
    <property type="evidence" value="ECO:0007669"/>
    <property type="project" value="UniProtKB-KW"/>
</dbReference>
<reference evidence="5 6" key="1">
    <citation type="submission" date="2018-03" db="EMBL/GenBank/DDBJ databases">
        <authorList>
            <person name="Zhou J."/>
            <person name="Li X."/>
            <person name="Xue M."/>
            <person name="Yin J."/>
        </authorList>
    </citation>
    <scope>NUCLEOTIDE SEQUENCE [LARGE SCALE GENOMIC DNA]</scope>
    <source>
        <strain evidence="5 6">SYSU ZJ2214</strain>
    </source>
</reference>
<name>A0ABX5IR15_9GAMM</name>
<evidence type="ECO:0000313" key="6">
    <source>
        <dbReference type="Proteomes" id="UP000241895"/>
    </source>
</evidence>
<keyword evidence="2" id="KW-0328">Glycosyltransferase</keyword>
<gene>
    <name evidence="5" type="ORF">C6W88_21095</name>
</gene>
<dbReference type="Gene3D" id="3.90.550.10">
    <property type="entry name" value="Spore Coat Polysaccharide Biosynthesis Protein SpsA, Chain A"/>
    <property type="match status" value="1"/>
</dbReference>
<dbReference type="PANTHER" id="PTHR43685">
    <property type="entry name" value="GLYCOSYLTRANSFERASE"/>
    <property type="match status" value="1"/>
</dbReference>
<dbReference type="InterPro" id="IPR050834">
    <property type="entry name" value="Glycosyltransf_2"/>
</dbReference>
<dbReference type="Proteomes" id="UP000241895">
    <property type="component" value="Unassembled WGS sequence"/>
</dbReference>
<proteinExistence type="inferred from homology"/>
<accession>A0ABX5IR15</accession>
<evidence type="ECO:0000313" key="5">
    <source>
        <dbReference type="EMBL" id="PTL88609.1"/>
    </source>
</evidence>
<dbReference type="InterPro" id="IPR029044">
    <property type="entry name" value="Nucleotide-diphossugar_trans"/>
</dbReference>
<sequence>MFSVLMSVYSKEKPEYLEASVSSIWFHQTRKPDQIVVVKDGPLTQELEDVLEKWKLELGDVLLIVGTEVNMGLAAALNLGLRYCKYDLVARMDSDDLSMPMRFEEQVLFMEKNPEISVFGGAVEEWDASLEIRTAVRTVPVTDEQLKNYVKFRCPVSHPSVMFRKSDILSVGGYPDIYPEDYALWVEMINSGFKFGNATSVFVRMRTGDDFLKRRGWRFFKGEVFIIRKMYGYNMIKATEFLACIFLRGFLRLCPVFIKEKIYRFFR</sequence>
<dbReference type="InterPro" id="IPR001173">
    <property type="entry name" value="Glyco_trans_2-like"/>
</dbReference>
<dbReference type="RefSeq" id="WP_108133889.1">
    <property type="nucleotide sequence ID" value="NZ_PXNS01000026.1"/>
</dbReference>
<feature type="domain" description="Glycosyltransferase 2-like" evidence="4">
    <location>
        <begin position="3"/>
        <end position="165"/>
    </location>
</feature>
<comment type="caution">
    <text evidence="5">The sequence shown here is derived from an EMBL/GenBank/DDBJ whole genome shotgun (WGS) entry which is preliminary data.</text>
</comment>
<evidence type="ECO:0000259" key="4">
    <source>
        <dbReference type="Pfam" id="PF00535"/>
    </source>
</evidence>
<protein>
    <submittedName>
        <fullName evidence="5">Glycosyl transferase</fullName>
    </submittedName>
</protein>
<comment type="similarity">
    <text evidence="1">Belongs to the glycosyltransferase 2 family.</text>
</comment>
<keyword evidence="3 5" id="KW-0808">Transferase</keyword>
<evidence type="ECO:0000256" key="2">
    <source>
        <dbReference type="ARBA" id="ARBA00022676"/>
    </source>
</evidence>
<dbReference type="Pfam" id="PF00535">
    <property type="entry name" value="Glycos_transf_2"/>
    <property type="match status" value="1"/>
</dbReference>
<dbReference type="SUPFAM" id="SSF53448">
    <property type="entry name" value="Nucleotide-diphospho-sugar transferases"/>
    <property type="match status" value="1"/>
</dbReference>
<dbReference type="EMBL" id="PXNS01000026">
    <property type="protein sequence ID" value="PTL88609.1"/>
    <property type="molecule type" value="Genomic_DNA"/>
</dbReference>